<proteinExistence type="predicted"/>
<evidence type="ECO:0000313" key="2">
    <source>
        <dbReference type="Proteomes" id="UP000780801"/>
    </source>
</evidence>
<dbReference type="Gene3D" id="3.30.900.10">
    <property type="entry name" value="HORMA domain"/>
    <property type="match status" value="1"/>
</dbReference>
<sequence length="95" mass="10453">MTPEIEALFRAVLLRIGTCHSYLAPVGQDSSFTVVLEMDGMRPSPEAKSKDLKEPTPKDLRAIIPVKNISIADLQLGLFIEKLVPSGDHQLQTPK</sequence>
<reference evidence="1" key="1">
    <citation type="journal article" date="2020" name="Fungal Divers.">
        <title>Resolving the Mortierellaceae phylogeny through synthesis of multi-gene phylogenetics and phylogenomics.</title>
        <authorList>
            <person name="Vandepol N."/>
            <person name="Liber J."/>
            <person name="Desiro A."/>
            <person name="Na H."/>
            <person name="Kennedy M."/>
            <person name="Barry K."/>
            <person name="Grigoriev I.V."/>
            <person name="Miller A.N."/>
            <person name="O'Donnell K."/>
            <person name="Stajich J.E."/>
            <person name="Bonito G."/>
        </authorList>
    </citation>
    <scope>NUCLEOTIDE SEQUENCE</scope>
    <source>
        <strain evidence="1">KOD1015</strain>
    </source>
</reference>
<accession>A0A9P6G090</accession>
<evidence type="ECO:0000313" key="1">
    <source>
        <dbReference type="EMBL" id="KAF9583910.1"/>
    </source>
</evidence>
<gene>
    <name evidence="1" type="ORF">BGW38_008141</name>
</gene>
<dbReference type="InterPro" id="IPR036570">
    <property type="entry name" value="HORMA_dom_sf"/>
</dbReference>
<dbReference type="OrthoDB" id="21254at2759"/>
<name>A0A9P6G090_9FUNG</name>
<dbReference type="EMBL" id="JAABOA010000552">
    <property type="protein sequence ID" value="KAF9583910.1"/>
    <property type="molecule type" value="Genomic_DNA"/>
</dbReference>
<protein>
    <submittedName>
        <fullName evidence="1">Uncharacterized protein</fullName>
    </submittedName>
</protein>
<comment type="caution">
    <text evidence="1">The sequence shown here is derived from an EMBL/GenBank/DDBJ whole genome shotgun (WGS) entry which is preliminary data.</text>
</comment>
<dbReference type="Proteomes" id="UP000780801">
    <property type="component" value="Unassembled WGS sequence"/>
</dbReference>
<dbReference type="AlphaFoldDB" id="A0A9P6G090"/>
<keyword evidence="2" id="KW-1185">Reference proteome</keyword>
<organism evidence="1 2">
    <name type="scientific">Lunasporangiospora selenospora</name>
    <dbReference type="NCBI Taxonomy" id="979761"/>
    <lineage>
        <taxon>Eukaryota</taxon>
        <taxon>Fungi</taxon>
        <taxon>Fungi incertae sedis</taxon>
        <taxon>Mucoromycota</taxon>
        <taxon>Mortierellomycotina</taxon>
        <taxon>Mortierellomycetes</taxon>
        <taxon>Mortierellales</taxon>
        <taxon>Mortierellaceae</taxon>
        <taxon>Lunasporangiospora</taxon>
    </lineage>
</organism>